<keyword evidence="3" id="KW-1185">Reference proteome</keyword>
<protein>
    <submittedName>
        <fullName evidence="2">Uncharacterized protein</fullName>
    </submittedName>
</protein>
<evidence type="ECO:0000256" key="1">
    <source>
        <dbReference type="SAM" id="MobiDB-lite"/>
    </source>
</evidence>
<organism evidence="2 3">
    <name type="scientific">Pseudobythopirellula maris</name>
    <dbReference type="NCBI Taxonomy" id="2527991"/>
    <lineage>
        <taxon>Bacteria</taxon>
        <taxon>Pseudomonadati</taxon>
        <taxon>Planctomycetota</taxon>
        <taxon>Planctomycetia</taxon>
        <taxon>Pirellulales</taxon>
        <taxon>Lacipirellulaceae</taxon>
        <taxon>Pseudobythopirellula</taxon>
    </lineage>
</organism>
<evidence type="ECO:0000313" key="2">
    <source>
        <dbReference type="EMBL" id="TWT88802.1"/>
    </source>
</evidence>
<dbReference type="Proteomes" id="UP000315440">
    <property type="component" value="Unassembled WGS sequence"/>
</dbReference>
<dbReference type="RefSeq" id="WP_146400167.1">
    <property type="nucleotide sequence ID" value="NZ_SJPQ01000002.1"/>
</dbReference>
<proteinExistence type="predicted"/>
<dbReference type="AlphaFoldDB" id="A0A5C5ZMV5"/>
<name>A0A5C5ZMV5_9BACT</name>
<sequence>MGFSTIYLRPFAFDRKLENEHANELFEFNDTEHQDENGEPGGDGKPPTYYCQWVPTEDRSGLEWDKNEKFIFGEEWLEYLIKKYLSPWGYTLNGESPWYIDDFEQAGILRVVDNVVSNEPHDINAIKDEYGEYDLYSL</sequence>
<feature type="region of interest" description="Disordered" evidence="1">
    <location>
        <begin position="28"/>
        <end position="47"/>
    </location>
</feature>
<evidence type="ECO:0000313" key="3">
    <source>
        <dbReference type="Proteomes" id="UP000315440"/>
    </source>
</evidence>
<dbReference type="EMBL" id="SJPQ01000002">
    <property type="protein sequence ID" value="TWT88802.1"/>
    <property type="molecule type" value="Genomic_DNA"/>
</dbReference>
<dbReference type="OrthoDB" id="9154126at2"/>
<reference evidence="2 3" key="1">
    <citation type="submission" date="2019-02" db="EMBL/GenBank/DDBJ databases">
        <title>Deep-cultivation of Planctomycetes and their phenomic and genomic characterization uncovers novel biology.</title>
        <authorList>
            <person name="Wiegand S."/>
            <person name="Jogler M."/>
            <person name="Boedeker C."/>
            <person name="Pinto D."/>
            <person name="Vollmers J."/>
            <person name="Rivas-Marin E."/>
            <person name="Kohn T."/>
            <person name="Peeters S.H."/>
            <person name="Heuer A."/>
            <person name="Rast P."/>
            <person name="Oberbeckmann S."/>
            <person name="Bunk B."/>
            <person name="Jeske O."/>
            <person name="Meyerdierks A."/>
            <person name="Storesund J.E."/>
            <person name="Kallscheuer N."/>
            <person name="Luecker S."/>
            <person name="Lage O.M."/>
            <person name="Pohl T."/>
            <person name="Merkel B.J."/>
            <person name="Hornburger P."/>
            <person name="Mueller R.-W."/>
            <person name="Bruemmer F."/>
            <person name="Labrenz M."/>
            <person name="Spormann A.M."/>
            <person name="Op Den Camp H."/>
            <person name="Overmann J."/>
            <person name="Amann R."/>
            <person name="Jetten M.S.M."/>
            <person name="Mascher T."/>
            <person name="Medema M.H."/>
            <person name="Devos D.P."/>
            <person name="Kaster A.-K."/>
            <person name="Ovreas L."/>
            <person name="Rohde M."/>
            <person name="Galperin M.Y."/>
            <person name="Jogler C."/>
        </authorList>
    </citation>
    <scope>NUCLEOTIDE SEQUENCE [LARGE SCALE GENOMIC DNA]</scope>
    <source>
        <strain evidence="2 3">Mal64</strain>
    </source>
</reference>
<gene>
    <name evidence="2" type="ORF">Mal64_22900</name>
</gene>
<comment type="caution">
    <text evidence="2">The sequence shown here is derived from an EMBL/GenBank/DDBJ whole genome shotgun (WGS) entry which is preliminary data.</text>
</comment>
<accession>A0A5C5ZMV5</accession>